<dbReference type="Pfam" id="PF00069">
    <property type="entry name" value="Pkinase"/>
    <property type="match status" value="1"/>
</dbReference>
<keyword evidence="2" id="KW-0418">Kinase</keyword>
<dbReference type="GO" id="GO:0005524">
    <property type="term" value="F:ATP binding"/>
    <property type="evidence" value="ECO:0007669"/>
    <property type="project" value="InterPro"/>
</dbReference>
<evidence type="ECO:0000313" key="2">
    <source>
        <dbReference type="EMBL" id="KAF4463946.1"/>
    </source>
</evidence>
<dbReference type="PROSITE" id="PS50011">
    <property type="entry name" value="PROTEIN_KINASE_DOM"/>
    <property type="match status" value="1"/>
</dbReference>
<feature type="domain" description="Protein kinase" evidence="1">
    <location>
        <begin position="98"/>
        <end position="354"/>
    </location>
</feature>
<reference evidence="2 3" key="1">
    <citation type="submission" date="2020-01" db="EMBL/GenBank/DDBJ databases">
        <title>Identification and distribution of gene clusters putatively required for synthesis of sphingolipid metabolism inhibitors in phylogenetically diverse species of the filamentous fungus Fusarium.</title>
        <authorList>
            <person name="Kim H.-S."/>
            <person name="Busman M."/>
            <person name="Brown D.W."/>
            <person name="Divon H."/>
            <person name="Uhlig S."/>
            <person name="Proctor R.H."/>
        </authorList>
    </citation>
    <scope>NUCLEOTIDE SEQUENCE [LARGE SCALE GENOMIC DNA]</scope>
    <source>
        <strain evidence="2 3">NRRL 20459</strain>
    </source>
</reference>
<dbReference type="GO" id="GO:0004672">
    <property type="term" value="F:protein kinase activity"/>
    <property type="evidence" value="ECO:0007669"/>
    <property type="project" value="InterPro"/>
</dbReference>
<gene>
    <name evidence="2" type="ORF">FALBO_9220</name>
</gene>
<dbReference type="InterPro" id="IPR000719">
    <property type="entry name" value="Prot_kinase_dom"/>
</dbReference>
<dbReference type="OrthoDB" id="5077847at2759"/>
<keyword evidence="2" id="KW-0808">Transferase</keyword>
<protein>
    <submittedName>
        <fullName evidence="2">Kinase domain-containing</fullName>
    </submittedName>
</protein>
<evidence type="ECO:0000259" key="1">
    <source>
        <dbReference type="PROSITE" id="PS50011"/>
    </source>
</evidence>
<comment type="caution">
    <text evidence="2">The sequence shown here is derived from an EMBL/GenBank/DDBJ whole genome shotgun (WGS) entry which is preliminary data.</text>
</comment>
<dbReference type="Proteomes" id="UP000554235">
    <property type="component" value="Unassembled WGS sequence"/>
</dbReference>
<evidence type="ECO:0000313" key="3">
    <source>
        <dbReference type="Proteomes" id="UP000554235"/>
    </source>
</evidence>
<dbReference type="AlphaFoldDB" id="A0A8H4L868"/>
<dbReference type="SUPFAM" id="SSF56112">
    <property type="entry name" value="Protein kinase-like (PK-like)"/>
    <property type="match status" value="1"/>
</dbReference>
<keyword evidence="3" id="KW-1185">Reference proteome</keyword>
<dbReference type="InterPro" id="IPR011009">
    <property type="entry name" value="Kinase-like_dom_sf"/>
</dbReference>
<organism evidence="2 3">
    <name type="scientific">Fusarium albosuccineum</name>
    <dbReference type="NCBI Taxonomy" id="1237068"/>
    <lineage>
        <taxon>Eukaryota</taxon>
        <taxon>Fungi</taxon>
        <taxon>Dikarya</taxon>
        <taxon>Ascomycota</taxon>
        <taxon>Pezizomycotina</taxon>
        <taxon>Sordariomycetes</taxon>
        <taxon>Hypocreomycetidae</taxon>
        <taxon>Hypocreales</taxon>
        <taxon>Nectriaceae</taxon>
        <taxon>Fusarium</taxon>
        <taxon>Fusarium decemcellulare species complex</taxon>
    </lineage>
</organism>
<proteinExistence type="predicted"/>
<name>A0A8H4L868_9HYPO</name>
<dbReference type="EMBL" id="JAADYS010001265">
    <property type="protein sequence ID" value="KAF4463946.1"/>
    <property type="molecule type" value="Genomic_DNA"/>
</dbReference>
<dbReference type="Gene3D" id="1.10.510.10">
    <property type="entry name" value="Transferase(Phosphotransferase) domain 1"/>
    <property type="match status" value="1"/>
</dbReference>
<sequence>MGHGNLDRPPYEIRDIDTGEDDLELGIRVNGYRFAISISPDTFSNSPVAQSTFQRTFDKIIAGEDDDPEVWDYCEQIANVFLPDFKRLAPPAVHSGKLTMADLAVRGAFECELRVVDETPLAVSVTERVPDDEYYEEWDVRKIQSAFPVFTPAEVEVPYTDGSHIYDIIPQRVLVHGQPFFHKTSWSPCDPIEEIRKYAKIKTSNLSTDDFHISRLSGIVAHPNGYTKGLLYELIETSSDGTLRSIIKPGIPLSTRQKWANQVRSTVAYLHKLDLVWGDVKPDNVLIDKNDNAVIIDLEGGTTRGWVDYELGGTLQGDLQGLEKLMDFILNEESPLRLESDSDTEYSEEVMDED</sequence>
<accession>A0A8H4L868</accession>